<evidence type="ECO:0000256" key="2">
    <source>
        <dbReference type="SAM" id="Phobius"/>
    </source>
</evidence>
<sequence>MDQDQCRWGFQCRYKYWGVGDIFHNAAGSYVGSFAHKISHVTSLKMIEALAARNGVCLSLERKWQQVIIEGDALHVVQALEPGRPSRNVFTYVAVGEREAGVFPKVVPVSSSLATSDNEGDNEKCRSTQKEKKTRCGFYQVLKAVLFKTKLVNKIKERNSEKNFANTTHESSITSTPNRRRSEDVPKVISKKNSYVGVEEKQGVVLPKMSPMASPLLGNEENDEKRDSQYWRNKGRRKLSRVLKAIMFETSLAKKIQKRKKGNKLGRNESSKYNSEEDDPRVMSDTASSLTNCSVFISSSVNSSSSSLSQTSNSSIRSLSKRIKSLRSSSSCNFKANLKYLSGKFRPTSTSNNSRSNYAKNKSFEANTNASKEGQGQRDLDVTRIEKNKYKKGCYRSIASLGFLLMGLLVLIFYGKIYAILCTLVSLFSVPLWCSSVGQHHGSTNKIDKKKFIIGGLLPRDSNNSLQMTN</sequence>
<feature type="compositionally biased region" description="Polar residues" evidence="1">
    <location>
        <begin position="358"/>
        <end position="374"/>
    </location>
</feature>
<dbReference type="GO" id="GO:0003676">
    <property type="term" value="F:nucleic acid binding"/>
    <property type="evidence" value="ECO:0007669"/>
    <property type="project" value="InterPro"/>
</dbReference>
<dbReference type="InterPro" id="IPR040411">
    <property type="entry name" value="At5g23160-like"/>
</dbReference>
<gene>
    <name evidence="4" type="ORF">DVH24_004309</name>
</gene>
<feature type="region of interest" description="Disordered" evidence="1">
    <location>
        <begin position="347"/>
        <end position="379"/>
    </location>
</feature>
<keyword evidence="5" id="KW-1185">Reference proteome</keyword>
<name>A0A498K8P9_MALDO</name>
<feature type="compositionally biased region" description="Polar residues" evidence="1">
    <location>
        <begin position="162"/>
        <end position="177"/>
    </location>
</feature>
<keyword evidence="2" id="KW-1133">Transmembrane helix</keyword>
<reference evidence="4 5" key="1">
    <citation type="submission" date="2018-10" db="EMBL/GenBank/DDBJ databases">
        <title>A high-quality apple genome assembly.</title>
        <authorList>
            <person name="Hu J."/>
        </authorList>
    </citation>
    <scope>NUCLEOTIDE SEQUENCE [LARGE SCALE GENOMIC DNA]</scope>
    <source>
        <strain evidence="5">cv. HFTH1</strain>
        <tissue evidence="4">Young leaf</tissue>
    </source>
</reference>
<dbReference type="InterPro" id="IPR002156">
    <property type="entry name" value="RNaseH_domain"/>
</dbReference>
<feature type="region of interest" description="Disordered" evidence="1">
    <location>
        <begin position="256"/>
        <end position="285"/>
    </location>
</feature>
<dbReference type="GO" id="GO:0004523">
    <property type="term" value="F:RNA-DNA hybrid ribonuclease activity"/>
    <property type="evidence" value="ECO:0007669"/>
    <property type="project" value="InterPro"/>
</dbReference>
<organism evidence="4 5">
    <name type="scientific">Malus domestica</name>
    <name type="common">Apple</name>
    <name type="synonym">Pyrus malus</name>
    <dbReference type="NCBI Taxonomy" id="3750"/>
    <lineage>
        <taxon>Eukaryota</taxon>
        <taxon>Viridiplantae</taxon>
        <taxon>Streptophyta</taxon>
        <taxon>Embryophyta</taxon>
        <taxon>Tracheophyta</taxon>
        <taxon>Spermatophyta</taxon>
        <taxon>Magnoliopsida</taxon>
        <taxon>eudicotyledons</taxon>
        <taxon>Gunneridae</taxon>
        <taxon>Pentapetalae</taxon>
        <taxon>rosids</taxon>
        <taxon>fabids</taxon>
        <taxon>Rosales</taxon>
        <taxon>Rosaceae</taxon>
        <taxon>Amygdaloideae</taxon>
        <taxon>Maleae</taxon>
        <taxon>Malus</taxon>
    </lineage>
</organism>
<evidence type="ECO:0000259" key="3">
    <source>
        <dbReference type="Pfam" id="PF13456"/>
    </source>
</evidence>
<keyword evidence="2" id="KW-0812">Transmembrane</keyword>
<comment type="caution">
    <text evidence="4">The sequence shown here is derived from an EMBL/GenBank/DDBJ whole genome shotgun (WGS) entry which is preliminary data.</text>
</comment>
<evidence type="ECO:0000313" key="5">
    <source>
        <dbReference type="Proteomes" id="UP000290289"/>
    </source>
</evidence>
<evidence type="ECO:0000313" key="4">
    <source>
        <dbReference type="EMBL" id="RXI03657.1"/>
    </source>
</evidence>
<feature type="domain" description="RNase H type-1" evidence="3">
    <location>
        <begin position="10"/>
        <end position="84"/>
    </location>
</feature>
<protein>
    <recommendedName>
        <fullName evidence="3">RNase H type-1 domain-containing protein</fullName>
    </recommendedName>
</protein>
<keyword evidence="2" id="KW-0472">Membrane</keyword>
<dbReference type="PANTHER" id="PTHR34379">
    <property type="entry name" value="OS07G0553800 PROTEIN"/>
    <property type="match status" value="1"/>
</dbReference>
<dbReference type="PANTHER" id="PTHR34379:SF6">
    <property type="entry name" value="PROTEIN 3F"/>
    <property type="match status" value="1"/>
</dbReference>
<feature type="region of interest" description="Disordered" evidence="1">
    <location>
        <begin position="162"/>
        <end position="186"/>
    </location>
</feature>
<proteinExistence type="predicted"/>
<evidence type="ECO:0000256" key="1">
    <source>
        <dbReference type="SAM" id="MobiDB-lite"/>
    </source>
</evidence>
<feature type="compositionally biased region" description="Low complexity" evidence="1">
    <location>
        <begin position="348"/>
        <end position="357"/>
    </location>
</feature>
<feature type="transmembrane region" description="Helical" evidence="2">
    <location>
        <begin position="394"/>
        <end position="412"/>
    </location>
</feature>
<dbReference type="AlphaFoldDB" id="A0A498K8P9"/>
<dbReference type="Pfam" id="PF13456">
    <property type="entry name" value="RVT_3"/>
    <property type="match status" value="1"/>
</dbReference>
<dbReference type="Proteomes" id="UP000290289">
    <property type="component" value="Chromosome 3"/>
</dbReference>
<accession>A0A498K8P9</accession>
<dbReference type="EMBL" id="RDQH01000329">
    <property type="protein sequence ID" value="RXI03657.1"/>
    <property type="molecule type" value="Genomic_DNA"/>
</dbReference>
<feature type="region of interest" description="Disordered" evidence="1">
    <location>
        <begin position="210"/>
        <end position="233"/>
    </location>
</feature>